<dbReference type="GO" id="GO:0008483">
    <property type="term" value="F:transaminase activity"/>
    <property type="evidence" value="ECO:0007669"/>
    <property type="project" value="UniProtKB-KW"/>
</dbReference>
<proteinExistence type="inferred from homology"/>
<comment type="similarity">
    <text evidence="1">Belongs to the GcvT family.</text>
</comment>
<reference evidence="10 11" key="1">
    <citation type="submission" date="2011-10" db="EMBL/GenBank/DDBJ databases">
        <title>Metabolic and evolutionary patterns in the extreme acidophile Ferroplasma acidiphilum.</title>
        <authorList>
            <person name="Golyshina O.V."/>
            <person name="Kozyavkin S.A."/>
            <person name="Tatusov R.L."/>
            <person name="Slesarev A.I."/>
            <person name="Golyshin P.N."/>
        </authorList>
    </citation>
    <scope>NUCLEOTIDE SEQUENCE [LARGE SCALE GENOMIC DNA]</scope>
    <source>
        <strain evidence="11">Y</strain>
    </source>
</reference>
<evidence type="ECO:0000256" key="2">
    <source>
        <dbReference type="ARBA" id="ARBA00012616"/>
    </source>
</evidence>
<dbReference type="InterPro" id="IPR006223">
    <property type="entry name" value="GcvT"/>
</dbReference>
<accession>A0A1V0N688</accession>
<dbReference type="Proteomes" id="UP000192050">
    <property type="component" value="Chromosome"/>
</dbReference>
<evidence type="ECO:0000256" key="7">
    <source>
        <dbReference type="PIRSR" id="PIRSR006487-1"/>
    </source>
</evidence>
<comment type="catalytic activity">
    <reaction evidence="6">
        <text>N(6)-[(R)-S(8)-aminomethyldihydrolipoyl]-L-lysyl-[protein] + (6S)-5,6,7,8-tetrahydrofolate = N(6)-[(R)-dihydrolipoyl]-L-lysyl-[protein] + (6R)-5,10-methylene-5,6,7,8-tetrahydrofolate + NH4(+)</text>
        <dbReference type="Rhea" id="RHEA:16945"/>
        <dbReference type="Rhea" id="RHEA-COMP:10475"/>
        <dbReference type="Rhea" id="RHEA-COMP:10492"/>
        <dbReference type="ChEBI" id="CHEBI:15636"/>
        <dbReference type="ChEBI" id="CHEBI:28938"/>
        <dbReference type="ChEBI" id="CHEBI:57453"/>
        <dbReference type="ChEBI" id="CHEBI:83100"/>
        <dbReference type="ChEBI" id="CHEBI:83143"/>
        <dbReference type="EC" id="2.1.2.10"/>
    </reaction>
</comment>
<dbReference type="GeneID" id="31677322"/>
<keyword evidence="10" id="KW-0489">Methyltransferase</keyword>
<dbReference type="EC" id="2.1.2.10" evidence="2"/>
<evidence type="ECO:0000256" key="1">
    <source>
        <dbReference type="ARBA" id="ARBA00008609"/>
    </source>
</evidence>
<dbReference type="GO" id="GO:0005960">
    <property type="term" value="C:glycine cleavage complex"/>
    <property type="evidence" value="ECO:0007669"/>
    <property type="project" value="InterPro"/>
</dbReference>
<evidence type="ECO:0000313" key="11">
    <source>
        <dbReference type="Proteomes" id="UP000192050"/>
    </source>
</evidence>
<dbReference type="KEGG" id="fai:FAD_1832"/>
<protein>
    <recommendedName>
        <fullName evidence="2">aminomethyltransferase</fullName>
        <ecNumber evidence="2">2.1.2.10</ecNumber>
    </recommendedName>
    <alternativeName>
        <fullName evidence="5">Glycine cleavage system T protein</fullName>
    </alternativeName>
</protein>
<dbReference type="Pfam" id="PF01571">
    <property type="entry name" value="GCV_T"/>
    <property type="match status" value="1"/>
</dbReference>
<evidence type="ECO:0000259" key="9">
    <source>
        <dbReference type="Pfam" id="PF08669"/>
    </source>
</evidence>
<sequence length="368" mass="41629">MEVKNSTPLRTALYDEHKKLNATMIDFHGWDMPLQYTSIIKEHMSVRNDVGMFDISHMGDIVISGPGSDNYVDYIFPSRISLLKNNECMYTAFLNPSGNMIDDTIIYRLSGEKFFLIPNASNIDKIYKWMIDNKKDYDVTIENYSNIISHIAVQGPKSVDVLKNLGMEFPEQFKFLYSDAKKYNAITGKNEIIISGTGYTGEKGVELIVPNELAADMWNSVLNEVKKLNGLPCGLGARDTLRMEKGMLLSGQDFNENKNPYEASISFIVNIDHEFIGKEALMKQKNEYTDIFRGFKLENRNIPRNGFNIYINGNIEGTITSGTVSPILNTGIGLGYINRKYSKSGTEAFIKIRDNMVKAEIVKPKILK</sequence>
<dbReference type="GO" id="GO:0032259">
    <property type="term" value="P:methylation"/>
    <property type="evidence" value="ECO:0007669"/>
    <property type="project" value="UniProtKB-KW"/>
</dbReference>
<dbReference type="GO" id="GO:0006546">
    <property type="term" value="P:glycine catabolic process"/>
    <property type="evidence" value="ECO:0007669"/>
    <property type="project" value="InterPro"/>
</dbReference>
<dbReference type="OrthoDB" id="2001at2157"/>
<dbReference type="PIRSF" id="PIRSF006487">
    <property type="entry name" value="GcvT"/>
    <property type="match status" value="1"/>
</dbReference>
<gene>
    <name evidence="10" type="ORF">FAD_1832</name>
</gene>
<dbReference type="EMBL" id="CP015363">
    <property type="protein sequence ID" value="ARD85670.1"/>
    <property type="molecule type" value="Genomic_DNA"/>
</dbReference>
<dbReference type="GO" id="GO:0008168">
    <property type="term" value="F:methyltransferase activity"/>
    <property type="evidence" value="ECO:0007669"/>
    <property type="project" value="UniProtKB-KW"/>
</dbReference>
<dbReference type="PANTHER" id="PTHR43757">
    <property type="entry name" value="AMINOMETHYLTRANSFERASE"/>
    <property type="match status" value="1"/>
</dbReference>
<dbReference type="InterPro" id="IPR013977">
    <property type="entry name" value="GcvT_C"/>
</dbReference>
<dbReference type="SUPFAM" id="SSF101790">
    <property type="entry name" value="Aminomethyltransferase beta-barrel domain"/>
    <property type="match status" value="1"/>
</dbReference>
<dbReference type="GO" id="GO:0005829">
    <property type="term" value="C:cytosol"/>
    <property type="evidence" value="ECO:0007669"/>
    <property type="project" value="TreeGrafter"/>
</dbReference>
<feature type="domain" description="GCVT N-terminal" evidence="8">
    <location>
        <begin position="13"/>
        <end position="272"/>
    </location>
</feature>
<dbReference type="InterPro" id="IPR029043">
    <property type="entry name" value="GcvT/YgfZ_C"/>
</dbReference>
<dbReference type="RefSeq" id="WP_081143112.1">
    <property type="nucleotide sequence ID" value="NZ_CP015363.1"/>
</dbReference>
<keyword evidence="4 10" id="KW-0808">Transferase</keyword>
<dbReference type="Gene3D" id="3.30.70.1400">
    <property type="entry name" value="Aminomethyltransferase beta-barrel domains"/>
    <property type="match status" value="1"/>
</dbReference>
<dbReference type="Gene3D" id="4.10.1250.10">
    <property type="entry name" value="Aminomethyltransferase fragment"/>
    <property type="match status" value="1"/>
</dbReference>
<evidence type="ECO:0000256" key="5">
    <source>
        <dbReference type="ARBA" id="ARBA00031395"/>
    </source>
</evidence>
<dbReference type="InterPro" id="IPR006222">
    <property type="entry name" value="GCVT_N"/>
</dbReference>
<dbReference type="PANTHER" id="PTHR43757:SF2">
    <property type="entry name" value="AMINOMETHYLTRANSFERASE, MITOCHONDRIAL"/>
    <property type="match status" value="1"/>
</dbReference>
<evidence type="ECO:0000313" key="10">
    <source>
        <dbReference type="EMBL" id="ARD85670.1"/>
    </source>
</evidence>
<feature type="domain" description="Aminomethyltransferase C-terminal" evidence="9">
    <location>
        <begin position="293"/>
        <end position="365"/>
    </location>
</feature>
<name>A0A1V0N688_9ARCH</name>
<dbReference type="AlphaFoldDB" id="A0A1V0N688"/>
<dbReference type="Pfam" id="PF08669">
    <property type="entry name" value="GCV_T_C"/>
    <property type="match status" value="1"/>
</dbReference>
<dbReference type="SUPFAM" id="SSF103025">
    <property type="entry name" value="Folate-binding domain"/>
    <property type="match status" value="1"/>
</dbReference>
<dbReference type="InterPro" id="IPR028896">
    <property type="entry name" value="GcvT/YgfZ/DmdA"/>
</dbReference>
<feature type="binding site" evidence="7">
    <location>
        <position position="206"/>
    </location>
    <ligand>
        <name>substrate</name>
    </ligand>
</feature>
<organism evidence="10 11">
    <name type="scientific">Ferroplasma acidiphilum</name>
    <dbReference type="NCBI Taxonomy" id="74969"/>
    <lineage>
        <taxon>Archaea</taxon>
        <taxon>Methanobacteriati</taxon>
        <taxon>Thermoplasmatota</taxon>
        <taxon>Thermoplasmata</taxon>
        <taxon>Thermoplasmatales</taxon>
        <taxon>Ferroplasmaceae</taxon>
        <taxon>Ferroplasma</taxon>
    </lineage>
</organism>
<keyword evidence="11" id="KW-1185">Reference proteome</keyword>
<dbReference type="NCBIfam" id="TIGR00528">
    <property type="entry name" value="gcvT"/>
    <property type="match status" value="1"/>
</dbReference>
<evidence type="ECO:0000256" key="6">
    <source>
        <dbReference type="ARBA" id="ARBA00047665"/>
    </source>
</evidence>
<dbReference type="InterPro" id="IPR027266">
    <property type="entry name" value="TrmE/GcvT-like"/>
</dbReference>
<dbReference type="NCBIfam" id="NF001567">
    <property type="entry name" value="PRK00389.1"/>
    <property type="match status" value="1"/>
</dbReference>
<dbReference type="Gene3D" id="3.30.1360.120">
    <property type="entry name" value="Probable tRNA modification gtpase trme, domain 1"/>
    <property type="match status" value="1"/>
</dbReference>
<dbReference type="GO" id="GO:0004047">
    <property type="term" value="F:aminomethyltransferase activity"/>
    <property type="evidence" value="ECO:0007669"/>
    <property type="project" value="UniProtKB-EC"/>
</dbReference>
<dbReference type="Gene3D" id="2.40.30.110">
    <property type="entry name" value="Aminomethyltransferase beta-barrel domains"/>
    <property type="match status" value="1"/>
</dbReference>
<dbReference type="STRING" id="74969.FAD_1832"/>
<evidence type="ECO:0000259" key="8">
    <source>
        <dbReference type="Pfam" id="PF01571"/>
    </source>
</evidence>
<evidence type="ECO:0000256" key="4">
    <source>
        <dbReference type="ARBA" id="ARBA00022679"/>
    </source>
</evidence>
<keyword evidence="3" id="KW-0032">Aminotransferase</keyword>
<evidence type="ECO:0000256" key="3">
    <source>
        <dbReference type="ARBA" id="ARBA00022576"/>
    </source>
</evidence>